<reference evidence="2 3" key="1">
    <citation type="submission" date="2013-11" db="EMBL/GenBank/DDBJ databases">
        <title>The Damaraland mole rat (Fukomys damarensis) genome and evolution of African mole rats.</title>
        <authorList>
            <person name="Gladyshev V.N."/>
            <person name="Fang X."/>
        </authorList>
    </citation>
    <scope>NUCLEOTIDE SEQUENCE [LARGE SCALE GENOMIC DNA]</scope>
    <source>
        <tissue evidence="2">Liver</tissue>
    </source>
</reference>
<keyword evidence="3" id="KW-1185">Reference proteome</keyword>
<evidence type="ECO:0000313" key="3">
    <source>
        <dbReference type="Proteomes" id="UP000028990"/>
    </source>
</evidence>
<proteinExistence type="predicted"/>
<feature type="region of interest" description="Disordered" evidence="1">
    <location>
        <begin position="25"/>
        <end position="44"/>
    </location>
</feature>
<dbReference type="AlphaFoldDB" id="A0A091DZ68"/>
<gene>
    <name evidence="2" type="ORF">H920_10490</name>
</gene>
<protein>
    <submittedName>
        <fullName evidence="2">Uncharacterized protein</fullName>
    </submittedName>
</protein>
<evidence type="ECO:0000313" key="2">
    <source>
        <dbReference type="EMBL" id="KFO28116.1"/>
    </source>
</evidence>
<evidence type="ECO:0000256" key="1">
    <source>
        <dbReference type="SAM" id="MobiDB-lite"/>
    </source>
</evidence>
<accession>A0A091DZ68</accession>
<dbReference type="Proteomes" id="UP000028990">
    <property type="component" value="Unassembled WGS sequence"/>
</dbReference>
<sequence length="72" mass="8048">MQASQLAVLAQRRQFCARQHLVHAGATRSEVQKSPPAVVSGHDHGSESKKWEVYWLKSVTRTPVARQALPML</sequence>
<name>A0A091DZ68_FUKDA</name>
<organism evidence="2 3">
    <name type="scientific">Fukomys damarensis</name>
    <name type="common">Damaraland mole rat</name>
    <name type="synonym">Cryptomys damarensis</name>
    <dbReference type="NCBI Taxonomy" id="885580"/>
    <lineage>
        <taxon>Eukaryota</taxon>
        <taxon>Metazoa</taxon>
        <taxon>Chordata</taxon>
        <taxon>Craniata</taxon>
        <taxon>Vertebrata</taxon>
        <taxon>Euteleostomi</taxon>
        <taxon>Mammalia</taxon>
        <taxon>Eutheria</taxon>
        <taxon>Euarchontoglires</taxon>
        <taxon>Glires</taxon>
        <taxon>Rodentia</taxon>
        <taxon>Hystricomorpha</taxon>
        <taxon>Bathyergidae</taxon>
        <taxon>Fukomys</taxon>
    </lineage>
</organism>
<dbReference type="EMBL" id="KN122816">
    <property type="protein sequence ID" value="KFO28116.1"/>
    <property type="molecule type" value="Genomic_DNA"/>
</dbReference>